<accession>A0A395J1P7</accession>
<proteinExistence type="predicted"/>
<dbReference type="Proteomes" id="UP000249056">
    <property type="component" value="Unassembled WGS sequence"/>
</dbReference>
<keyword evidence="3" id="KW-1185">Reference proteome</keyword>
<feature type="compositionally biased region" description="Basic and acidic residues" evidence="1">
    <location>
        <begin position="234"/>
        <end position="255"/>
    </location>
</feature>
<feature type="region of interest" description="Disordered" evidence="1">
    <location>
        <begin position="224"/>
        <end position="282"/>
    </location>
</feature>
<protein>
    <submittedName>
        <fullName evidence="2">Uncharacterized protein</fullName>
    </submittedName>
</protein>
<sequence>MGSFAAMTLYQANPSDVSLVPYLFGSPYSPLNLSLGQSMMRELGFTKTYSASGAVPRDDFPYCEAFEDLLLTSQGRDAEVRTGGLKSTTIEASENIVKGNVTSSQDLASSASRLKGLLKDAETEEQMYEKFPTDASTSPDQFFTTLESALTAVEKLMKGKNVTFEEPRQSNPSSVNGVDISEKQNPQSTESKREVSSSSTVEHYTNEDGSVETTIRVWKRFADGTETETSSSHTVEKATRQRDLAKTDFDLERFDPSLGGANDDQKNKSRTKKNAKSGWFWN</sequence>
<dbReference type="EMBL" id="QKRW01000006">
    <property type="protein sequence ID" value="RAL66427.1"/>
    <property type="molecule type" value="Genomic_DNA"/>
</dbReference>
<comment type="caution">
    <text evidence="2">The sequence shown here is derived from an EMBL/GenBank/DDBJ whole genome shotgun (WGS) entry which is preliminary data.</text>
</comment>
<evidence type="ECO:0000313" key="3">
    <source>
        <dbReference type="Proteomes" id="UP000249056"/>
    </source>
</evidence>
<evidence type="ECO:0000313" key="2">
    <source>
        <dbReference type="EMBL" id="RAL66427.1"/>
    </source>
</evidence>
<gene>
    <name evidence="2" type="ORF">DID88_006118</name>
</gene>
<feature type="region of interest" description="Disordered" evidence="1">
    <location>
        <begin position="161"/>
        <end position="209"/>
    </location>
</feature>
<organism evidence="2 3">
    <name type="scientific">Monilinia fructigena</name>
    <dbReference type="NCBI Taxonomy" id="38457"/>
    <lineage>
        <taxon>Eukaryota</taxon>
        <taxon>Fungi</taxon>
        <taxon>Dikarya</taxon>
        <taxon>Ascomycota</taxon>
        <taxon>Pezizomycotina</taxon>
        <taxon>Leotiomycetes</taxon>
        <taxon>Helotiales</taxon>
        <taxon>Sclerotiniaceae</taxon>
        <taxon>Monilinia</taxon>
    </lineage>
</organism>
<dbReference type="OrthoDB" id="4586300at2759"/>
<name>A0A395J1P7_9HELO</name>
<reference evidence="2 3" key="1">
    <citation type="submission" date="2018-06" db="EMBL/GenBank/DDBJ databases">
        <title>Genome Sequence of the Brown Rot Fungal Pathogen Monilinia fructigena.</title>
        <authorList>
            <person name="Landi L."/>
            <person name="De Miccolis Angelini R.M."/>
            <person name="Pollastro S."/>
            <person name="Abate D."/>
            <person name="Faretra F."/>
            <person name="Romanazzi G."/>
        </authorList>
    </citation>
    <scope>NUCLEOTIDE SEQUENCE [LARGE SCALE GENOMIC DNA]</scope>
    <source>
        <strain evidence="2 3">Mfrg269</strain>
    </source>
</reference>
<dbReference type="AlphaFoldDB" id="A0A395J1P7"/>
<evidence type="ECO:0000256" key="1">
    <source>
        <dbReference type="SAM" id="MobiDB-lite"/>
    </source>
</evidence>